<evidence type="ECO:0000313" key="2">
    <source>
        <dbReference type="Proteomes" id="UP000190787"/>
    </source>
</evidence>
<evidence type="ECO:0008006" key="3">
    <source>
        <dbReference type="Google" id="ProtNLM"/>
    </source>
</evidence>
<comment type="caution">
    <text evidence="1">The sequence shown here is derived from an EMBL/GenBank/DDBJ whole genome shotgun (WGS) entry which is preliminary data.</text>
</comment>
<gene>
    <name evidence="1" type="ORF">BMI91_03865</name>
</gene>
<reference evidence="1 2" key="1">
    <citation type="submission" date="2016-11" db="EMBL/GenBank/DDBJ databases">
        <title>A multilocus sequence analysis scheme for characterization of bacteria in the genus Thioclava.</title>
        <authorList>
            <person name="Liu Y."/>
            <person name="Shao Z."/>
        </authorList>
    </citation>
    <scope>NUCLEOTIDE SEQUENCE [LARGE SCALE GENOMIC DNA]</scope>
    <source>
        <strain evidence="1 2">TAW-CT134</strain>
    </source>
</reference>
<dbReference type="RefSeq" id="WP_078604001.1">
    <property type="nucleotide sequence ID" value="NZ_MPZV01000001.1"/>
</dbReference>
<protein>
    <recommendedName>
        <fullName evidence="3">Cellulose biosynthesis protein BcsF</fullName>
    </recommendedName>
</protein>
<dbReference type="Proteomes" id="UP000190787">
    <property type="component" value="Unassembled WGS sequence"/>
</dbReference>
<proteinExistence type="predicted"/>
<sequence length="96" mass="10967">MLELIALVLAAFVVLPPRMLSAIGRAVYAVLRPVLRPFYRFASRRLPRNGYEEIAKCNIDETSERLFDEFALPEPQERPIIVGESGRPTYVEYRAA</sequence>
<accession>A0ABX3N122</accession>
<name>A0ABX3N122_9RHOB</name>
<keyword evidence="2" id="KW-1185">Reference proteome</keyword>
<dbReference type="EMBL" id="MPZV01000001">
    <property type="protein sequence ID" value="OOY25553.1"/>
    <property type="molecule type" value="Genomic_DNA"/>
</dbReference>
<organism evidence="1 2">
    <name type="scientific">Thioclava sediminum</name>
    <dbReference type="NCBI Taxonomy" id="1915319"/>
    <lineage>
        <taxon>Bacteria</taxon>
        <taxon>Pseudomonadati</taxon>
        <taxon>Pseudomonadota</taxon>
        <taxon>Alphaproteobacteria</taxon>
        <taxon>Rhodobacterales</taxon>
        <taxon>Paracoccaceae</taxon>
        <taxon>Thioclava</taxon>
    </lineage>
</organism>
<evidence type="ECO:0000313" key="1">
    <source>
        <dbReference type="EMBL" id="OOY25553.1"/>
    </source>
</evidence>